<comment type="caution">
    <text evidence="1">The sequence shown here is derived from an EMBL/GenBank/DDBJ whole genome shotgun (WGS) entry which is preliminary data.</text>
</comment>
<evidence type="ECO:0000313" key="1">
    <source>
        <dbReference type="EMBL" id="KAK3276458.1"/>
    </source>
</evidence>
<accession>A0AAE0GEI6</accession>
<dbReference type="AlphaFoldDB" id="A0AAE0GEI6"/>
<dbReference type="Proteomes" id="UP001190700">
    <property type="component" value="Unassembled WGS sequence"/>
</dbReference>
<protein>
    <submittedName>
        <fullName evidence="1">Uncharacterized protein</fullName>
    </submittedName>
</protein>
<keyword evidence="2" id="KW-1185">Reference proteome</keyword>
<name>A0AAE0GEI6_9CHLO</name>
<sequence>MTYRSGCPRRFQVRCRTQPINTGIKLVSNRGIQKAIAFWSAMAKMWDFEHGDILCPTLLLGNGLKHGITYYSEAVQKKRRKHERDGGVHDLLCEQAAVFNTIQNSTNATSRIRWGHFSRTFEGKAIHVKHPKQEGEVVKVNLGLLPCSAFNAVLVGAASAT</sequence>
<gene>
    <name evidence="1" type="ORF">CYMTET_15463</name>
</gene>
<dbReference type="EMBL" id="LGRX02006548">
    <property type="protein sequence ID" value="KAK3276458.1"/>
    <property type="molecule type" value="Genomic_DNA"/>
</dbReference>
<reference evidence="1 2" key="1">
    <citation type="journal article" date="2015" name="Genome Biol. Evol.">
        <title>Comparative Genomics of a Bacterivorous Green Alga Reveals Evolutionary Causalities and Consequences of Phago-Mixotrophic Mode of Nutrition.</title>
        <authorList>
            <person name="Burns J.A."/>
            <person name="Paasch A."/>
            <person name="Narechania A."/>
            <person name="Kim E."/>
        </authorList>
    </citation>
    <scope>NUCLEOTIDE SEQUENCE [LARGE SCALE GENOMIC DNA]</scope>
    <source>
        <strain evidence="1 2">PLY_AMNH</strain>
    </source>
</reference>
<proteinExistence type="predicted"/>
<evidence type="ECO:0000313" key="2">
    <source>
        <dbReference type="Proteomes" id="UP001190700"/>
    </source>
</evidence>
<organism evidence="1 2">
    <name type="scientific">Cymbomonas tetramitiformis</name>
    <dbReference type="NCBI Taxonomy" id="36881"/>
    <lineage>
        <taxon>Eukaryota</taxon>
        <taxon>Viridiplantae</taxon>
        <taxon>Chlorophyta</taxon>
        <taxon>Pyramimonadophyceae</taxon>
        <taxon>Pyramimonadales</taxon>
        <taxon>Pyramimonadaceae</taxon>
        <taxon>Cymbomonas</taxon>
    </lineage>
</organism>